<dbReference type="KEGG" id="kab:B7C62_17045"/>
<protein>
    <submittedName>
        <fullName evidence="1">Uncharacterized protein</fullName>
    </submittedName>
</protein>
<name>A0ABC8BUL5_9ACTN</name>
<evidence type="ECO:0000313" key="1">
    <source>
        <dbReference type="EMBL" id="ARF73782.1"/>
    </source>
</evidence>
<organism evidence="1 2">
    <name type="scientific">Kitasatospora albolonga</name>
    <dbReference type="NCBI Taxonomy" id="68173"/>
    <lineage>
        <taxon>Bacteria</taxon>
        <taxon>Bacillati</taxon>
        <taxon>Actinomycetota</taxon>
        <taxon>Actinomycetes</taxon>
        <taxon>Kitasatosporales</taxon>
        <taxon>Streptomycetaceae</taxon>
        <taxon>Kitasatospora</taxon>
    </lineage>
</organism>
<accession>A0ABC8BUL5</accession>
<keyword evidence="2" id="KW-1185">Reference proteome</keyword>
<reference evidence="1 2" key="1">
    <citation type="submission" date="2017-04" db="EMBL/GenBank/DDBJ databases">
        <title>The complete genome sequence of Streptomyces albolongus YIM 101047, the producer of novel bafilomycins and novel odoriferous sesquiterpenoids.</title>
        <authorList>
            <person name="Yin M."/>
            <person name="Jiang Y."/>
        </authorList>
    </citation>
    <scope>NUCLEOTIDE SEQUENCE [LARGE SCALE GENOMIC DNA]</scope>
    <source>
        <strain evidence="1 2">YIM 101047</strain>
    </source>
</reference>
<proteinExistence type="predicted"/>
<dbReference type="EMBL" id="CP020563">
    <property type="protein sequence ID" value="ARF73782.1"/>
    <property type="molecule type" value="Genomic_DNA"/>
</dbReference>
<dbReference type="AlphaFoldDB" id="A0ABC8BUL5"/>
<evidence type="ECO:0000313" key="2">
    <source>
        <dbReference type="Proteomes" id="UP000192251"/>
    </source>
</evidence>
<dbReference type="Proteomes" id="UP000192251">
    <property type="component" value="Chromosome"/>
</dbReference>
<sequence length="131" mass="14645">MPAQSTAFQCKLCPTKGTDQEIRGVGTRMAAYRVCSSCDFWLTCLGYAMLGDQDPDGRRALRIDGVHYLSWTEEQGFPPEIGYVGNTEHRYILLTDPAGTVHVTHRLWLMGTIPEKLRTRMPDNAVFAPPA</sequence>
<gene>
    <name evidence="1" type="ORF">B7C62_17045</name>
</gene>